<keyword evidence="1 3" id="KW-0853">WD repeat</keyword>
<dbReference type="PANTHER" id="PTHR15574">
    <property type="entry name" value="WD REPEAT DOMAIN-CONTAINING FAMILY"/>
    <property type="match status" value="1"/>
</dbReference>
<dbReference type="SMART" id="SM00320">
    <property type="entry name" value="WD40"/>
    <property type="match status" value="3"/>
</dbReference>
<protein>
    <submittedName>
        <fullName evidence="5">WD repeat-containing protein 42A</fullName>
    </submittedName>
</protein>
<dbReference type="Gene3D" id="2.130.10.10">
    <property type="entry name" value="YVTN repeat-like/Quinoprotein amine dehydrogenase"/>
    <property type="match status" value="1"/>
</dbReference>
<feature type="compositionally biased region" description="Basic and acidic residues" evidence="4">
    <location>
        <begin position="8"/>
        <end position="18"/>
    </location>
</feature>
<sequence>MEDTSADTSRDTETDHMEPTSPSAMETGSAASGNTEDDNTDDSPPMERRIERRFSSQRIFGGLLSDTDSDSDDGGRRRGLQDGIENETQWKDTEEAIAKEMTRIKERPKPKHHWNFVDQVVQRQLGSRARYQSSVLFSHHYYDSLHVPKRLELMYKMEFHRGCVNALSFNASGTRLASGSDDFQIAIWDWAREKAIITFYSGHRNNVFQSKFLPLSGDTHIVSCARDGQVRLAELSSTGVCKATRKLAKHHGPAHKLATLPTSPHVVLSAGEDAVVLNIDIRQEQPSSYASFLDASRQQGRTLRYTAAMTFLGGNVTHNLLTVRGARRSSDRPVSLPLPPSCAFALHRDLPRSNFTRGVSPTQGIKMLLFR</sequence>
<evidence type="ECO:0000313" key="6">
    <source>
        <dbReference type="Proteomes" id="UP000283509"/>
    </source>
</evidence>
<proteinExistence type="predicted"/>
<reference evidence="5 6" key="2">
    <citation type="submission" date="2019-01" db="EMBL/GenBank/DDBJ databases">
        <title>The decoding of complex shrimp genome reveals the adaptation for benthos swimmer, frequently molting mechanism and breeding impact on genome.</title>
        <authorList>
            <person name="Sun Y."/>
            <person name="Gao Y."/>
            <person name="Yu Y."/>
        </authorList>
    </citation>
    <scope>NUCLEOTIDE SEQUENCE [LARGE SCALE GENOMIC DNA]</scope>
    <source>
        <tissue evidence="5">Muscle</tissue>
    </source>
</reference>
<dbReference type="InterPro" id="IPR036322">
    <property type="entry name" value="WD40_repeat_dom_sf"/>
</dbReference>
<dbReference type="SUPFAM" id="SSF50978">
    <property type="entry name" value="WD40 repeat-like"/>
    <property type="match status" value="1"/>
</dbReference>
<organism evidence="5 6">
    <name type="scientific">Penaeus vannamei</name>
    <name type="common">Whiteleg shrimp</name>
    <name type="synonym">Litopenaeus vannamei</name>
    <dbReference type="NCBI Taxonomy" id="6689"/>
    <lineage>
        <taxon>Eukaryota</taxon>
        <taxon>Metazoa</taxon>
        <taxon>Ecdysozoa</taxon>
        <taxon>Arthropoda</taxon>
        <taxon>Crustacea</taxon>
        <taxon>Multicrustacea</taxon>
        <taxon>Malacostraca</taxon>
        <taxon>Eumalacostraca</taxon>
        <taxon>Eucarida</taxon>
        <taxon>Decapoda</taxon>
        <taxon>Dendrobranchiata</taxon>
        <taxon>Penaeoidea</taxon>
        <taxon>Penaeidae</taxon>
        <taxon>Penaeus</taxon>
    </lineage>
</organism>
<evidence type="ECO:0000256" key="1">
    <source>
        <dbReference type="ARBA" id="ARBA00022574"/>
    </source>
</evidence>
<dbReference type="PANTHER" id="PTHR15574:SF21">
    <property type="entry name" value="DDB1- AND CUL4-ASSOCIATED FACTOR 8"/>
    <property type="match status" value="1"/>
</dbReference>
<dbReference type="PROSITE" id="PS50082">
    <property type="entry name" value="WD_REPEATS_2"/>
    <property type="match status" value="1"/>
</dbReference>
<keyword evidence="2" id="KW-0677">Repeat</keyword>
<dbReference type="InterPro" id="IPR045151">
    <property type="entry name" value="DCAF8"/>
</dbReference>
<dbReference type="InterPro" id="IPR001680">
    <property type="entry name" value="WD40_rpt"/>
</dbReference>
<evidence type="ECO:0000313" key="5">
    <source>
        <dbReference type="EMBL" id="ROT76839.1"/>
    </source>
</evidence>
<dbReference type="STRING" id="6689.A0A3R7QF50"/>
<keyword evidence="6" id="KW-1185">Reference proteome</keyword>
<dbReference type="EMBL" id="QCYY01001605">
    <property type="protein sequence ID" value="ROT76839.1"/>
    <property type="molecule type" value="Genomic_DNA"/>
</dbReference>
<feature type="repeat" description="WD" evidence="3">
    <location>
        <begin position="157"/>
        <end position="198"/>
    </location>
</feature>
<feature type="region of interest" description="Disordered" evidence="4">
    <location>
        <begin position="1"/>
        <end position="87"/>
    </location>
</feature>
<dbReference type="Pfam" id="PF00400">
    <property type="entry name" value="WD40"/>
    <property type="match status" value="1"/>
</dbReference>
<feature type="compositionally biased region" description="Basic and acidic residues" evidence="4">
    <location>
        <begin position="45"/>
        <end position="54"/>
    </location>
</feature>
<evidence type="ECO:0000256" key="3">
    <source>
        <dbReference type="PROSITE-ProRule" id="PRU00221"/>
    </source>
</evidence>
<dbReference type="InterPro" id="IPR015943">
    <property type="entry name" value="WD40/YVTN_repeat-like_dom_sf"/>
</dbReference>
<gene>
    <name evidence="5" type="ORF">C7M84_004560</name>
</gene>
<dbReference type="GO" id="GO:0005737">
    <property type="term" value="C:cytoplasm"/>
    <property type="evidence" value="ECO:0007669"/>
    <property type="project" value="TreeGrafter"/>
</dbReference>
<comment type="caution">
    <text evidence="5">The sequence shown here is derived from an EMBL/GenBank/DDBJ whole genome shotgun (WGS) entry which is preliminary data.</text>
</comment>
<dbReference type="GO" id="GO:0080008">
    <property type="term" value="C:Cul4-RING E3 ubiquitin ligase complex"/>
    <property type="evidence" value="ECO:0007669"/>
    <property type="project" value="TreeGrafter"/>
</dbReference>
<dbReference type="PROSITE" id="PS50294">
    <property type="entry name" value="WD_REPEATS_REGION"/>
    <property type="match status" value="1"/>
</dbReference>
<evidence type="ECO:0000256" key="4">
    <source>
        <dbReference type="SAM" id="MobiDB-lite"/>
    </source>
</evidence>
<name>A0A3R7QF50_PENVA</name>
<dbReference type="Proteomes" id="UP000283509">
    <property type="component" value="Unassembled WGS sequence"/>
</dbReference>
<feature type="compositionally biased region" description="Polar residues" evidence="4">
    <location>
        <begin position="20"/>
        <end position="34"/>
    </location>
</feature>
<reference evidence="5 6" key="1">
    <citation type="submission" date="2018-04" db="EMBL/GenBank/DDBJ databases">
        <authorList>
            <person name="Zhang X."/>
            <person name="Yuan J."/>
            <person name="Li F."/>
            <person name="Xiang J."/>
        </authorList>
    </citation>
    <scope>NUCLEOTIDE SEQUENCE [LARGE SCALE GENOMIC DNA]</scope>
    <source>
        <tissue evidence="5">Muscle</tissue>
    </source>
</reference>
<accession>A0A3R7QF50</accession>
<dbReference type="AlphaFoldDB" id="A0A3R7QF50"/>
<dbReference type="OrthoDB" id="4869960at2759"/>
<evidence type="ECO:0000256" key="2">
    <source>
        <dbReference type="ARBA" id="ARBA00022737"/>
    </source>
</evidence>